<protein>
    <recommendedName>
        <fullName evidence="1">asparaginase</fullName>
        <ecNumber evidence="1">3.5.1.1</ecNumber>
    </recommendedName>
</protein>
<evidence type="ECO:0000256" key="1">
    <source>
        <dbReference type="ARBA" id="ARBA00012920"/>
    </source>
</evidence>
<dbReference type="GeneID" id="17321399"/>
<dbReference type="PROSITE" id="PS00917">
    <property type="entry name" value="ASN_GLN_ASE_2"/>
    <property type="match status" value="1"/>
</dbReference>
<feature type="binding site" evidence="3">
    <location>
        <position position="134"/>
    </location>
    <ligand>
        <name>substrate</name>
    </ligand>
</feature>
<dbReference type="InterPro" id="IPR027475">
    <property type="entry name" value="Asparaginase/glutaminase_AS2"/>
</dbReference>
<proteinExistence type="predicted"/>
<evidence type="ECO:0000256" key="5">
    <source>
        <dbReference type="SAM" id="MobiDB-lite"/>
    </source>
</evidence>
<organism evidence="8 9">
    <name type="scientific">Chondrus crispus</name>
    <name type="common">Carrageen Irish moss</name>
    <name type="synonym">Polymorpha crispa</name>
    <dbReference type="NCBI Taxonomy" id="2769"/>
    <lineage>
        <taxon>Eukaryota</taxon>
        <taxon>Rhodophyta</taxon>
        <taxon>Florideophyceae</taxon>
        <taxon>Rhodymeniophycidae</taxon>
        <taxon>Gigartinales</taxon>
        <taxon>Gigartinaceae</taxon>
        <taxon>Chondrus</taxon>
    </lineage>
</organism>
<dbReference type="Pfam" id="PF00710">
    <property type="entry name" value="Asparaginase"/>
    <property type="match status" value="1"/>
</dbReference>
<feature type="domain" description="Asparaginase/glutaminase C-terminal" evidence="7">
    <location>
        <begin position="285"/>
        <end position="392"/>
    </location>
</feature>
<keyword evidence="9" id="KW-1185">Reference proteome</keyword>
<dbReference type="InterPro" id="IPR027474">
    <property type="entry name" value="L-asparaginase_N"/>
</dbReference>
<dbReference type="Pfam" id="PF17763">
    <property type="entry name" value="Asparaginase_C"/>
    <property type="match status" value="1"/>
</dbReference>
<feature type="active site" description="O-isoaspartyl threonine intermediate" evidence="2">
    <location>
        <position position="77"/>
    </location>
</feature>
<evidence type="ECO:0000256" key="2">
    <source>
        <dbReference type="PIRSR" id="PIRSR001220-1"/>
    </source>
</evidence>
<dbReference type="AlphaFoldDB" id="R7Q8Z1"/>
<dbReference type="STRING" id="2769.R7Q8Z1"/>
<dbReference type="PIRSF" id="PIRSF500176">
    <property type="entry name" value="L_ASNase"/>
    <property type="match status" value="1"/>
</dbReference>
<dbReference type="Gene3D" id="3.40.50.1170">
    <property type="entry name" value="L-asparaginase, N-terminal domain"/>
    <property type="match status" value="1"/>
</dbReference>
<feature type="binding site" evidence="3">
    <location>
        <begin position="165"/>
        <end position="166"/>
    </location>
    <ligand>
        <name>substrate</name>
    </ligand>
</feature>
<dbReference type="InterPro" id="IPR006034">
    <property type="entry name" value="Asparaginase/glutaminase-like"/>
</dbReference>
<dbReference type="EMBL" id="HG001660">
    <property type="protein sequence ID" value="CDF33866.1"/>
    <property type="molecule type" value="Genomic_DNA"/>
</dbReference>
<dbReference type="InterPro" id="IPR027473">
    <property type="entry name" value="L-asparaginase_C"/>
</dbReference>
<gene>
    <name evidence="8" type="ORF">CHC_T00002449001</name>
</gene>
<dbReference type="PRINTS" id="PR00139">
    <property type="entry name" value="ASNGLNASE"/>
</dbReference>
<dbReference type="OrthoDB" id="542841at2759"/>
<reference evidence="9" key="1">
    <citation type="journal article" date="2013" name="Proc. Natl. Acad. Sci. U.S.A.">
        <title>Genome structure and metabolic features in the red seaweed Chondrus crispus shed light on evolution of the Archaeplastida.</title>
        <authorList>
            <person name="Collen J."/>
            <person name="Porcel B."/>
            <person name="Carre W."/>
            <person name="Ball S.G."/>
            <person name="Chaparro C."/>
            <person name="Tonon T."/>
            <person name="Barbeyron T."/>
            <person name="Michel G."/>
            <person name="Noel B."/>
            <person name="Valentin K."/>
            <person name="Elias M."/>
            <person name="Artiguenave F."/>
            <person name="Arun A."/>
            <person name="Aury J.M."/>
            <person name="Barbosa-Neto J.F."/>
            <person name="Bothwell J.H."/>
            <person name="Bouget F.Y."/>
            <person name="Brillet L."/>
            <person name="Cabello-Hurtado F."/>
            <person name="Capella-Gutierrez S."/>
            <person name="Charrier B."/>
            <person name="Cladiere L."/>
            <person name="Cock J.M."/>
            <person name="Coelho S.M."/>
            <person name="Colleoni C."/>
            <person name="Czjzek M."/>
            <person name="Da Silva C."/>
            <person name="Delage L."/>
            <person name="Denoeud F."/>
            <person name="Deschamps P."/>
            <person name="Dittami S.M."/>
            <person name="Gabaldon T."/>
            <person name="Gachon C.M."/>
            <person name="Groisillier A."/>
            <person name="Herve C."/>
            <person name="Jabbari K."/>
            <person name="Katinka M."/>
            <person name="Kloareg B."/>
            <person name="Kowalczyk N."/>
            <person name="Labadie K."/>
            <person name="Leblanc C."/>
            <person name="Lopez P.J."/>
            <person name="McLachlan D.H."/>
            <person name="Meslet-Cladiere L."/>
            <person name="Moustafa A."/>
            <person name="Nehr Z."/>
            <person name="Nyvall Collen P."/>
            <person name="Panaud O."/>
            <person name="Partensky F."/>
            <person name="Poulain J."/>
            <person name="Rensing S.A."/>
            <person name="Rousvoal S."/>
            <person name="Samson G."/>
            <person name="Symeonidi A."/>
            <person name="Weissenbach J."/>
            <person name="Zambounis A."/>
            <person name="Wincker P."/>
            <person name="Boyen C."/>
        </authorList>
    </citation>
    <scope>NUCLEOTIDE SEQUENCE [LARGE SCALE GENOMIC DNA]</scope>
    <source>
        <strain evidence="9">cv. Stackhouse</strain>
    </source>
</reference>
<dbReference type="InterPro" id="IPR037152">
    <property type="entry name" value="L-asparaginase_N_sf"/>
</dbReference>
<evidence type="ECO:0000256" key="4">
    <source>
        <dbReference type="PROSITE-ProRule" id="PRU10100"/>
    </source>
</evidence>
<dbReference type="InterPro" id="IPR041725">
    <property type="entry name" value="L-asparaginase_I"/>
</dbReference>
<feature type="compositionally biased region" description="Low complexity" evidence="5">
    <location>
        <begin position="26"/>
        <end position="39"/>
    </location>
</feature>
<feature type="region of interest" description="Disordered" evidence="5">
    <location>
        <begin position="1"/>
        <end position="61"/>
    </location>
</feature>
<dbReference type="Gramene" id="CDF33866">
    <property type="protein sequence ID" value="CDF33866"/>
    <property type="gene ID" value="CHC_T00002449001"/>
</dbReference>
<dbReference type="EC" id="3.5.1.1" evidence="1"/>
<evidence type="ECO:0000259" key="6">
    <source>
        <dbReference type="Pfam" id="PF00710"/>
    </source>
</evidence>
<evidence type="ECO:0000313" key="8">
    <source>
        <dbReference type="EMBL" id="CDF33866.1"/>
    </source>
</evidence>
<dbReference type="RefSeq" id="XP_005713685.1">
    <property type="nucleotide sequence ID" value="XM_005713628.1"/>
</dbReference>
<dbReference type="PANTHER" id="PTHR11707:SF28">
    <property type="entry name" value="60 KDA LYSOPHOSPHOLIPASE"/>
    <property type="match status" value="1"/>
</dbReference>
<evidence type="ECO:0000259" key="7">
    <source>
        <dbReference type="Pfam" id="PF17763"/>
    </source>
</evidence>
<dbReference type="PROSITE" id="PS51732">
    <property type="entry name" value="ASN_GLN_ASE_3"/>
    <property type="match status" value="1"/>
</dbReference>
<dbReference type="PhylomeDB" id="R7Q8Z1"/>
<dbReference type="KEGG" id="ccp:CHC_T00002449001"/>
<accession>R7Q8Z1</accession>
<dbReference type="SFLD" id="SFLDS00057">
    <property type="entry name" value="Glutaminase/Asparaginase"/>
    <property type="match status" value="1"/>
</dbReference>
<feature type="active site" evidence="4">
    <location>
        <position position="165"/>
    </location>
</feature>
<name>R7Q8Z1_CHOCR</name>
<dbReference type="Proteomes" id="UP000012073">
    <property type="component" value="Unassembled WGS sequence"/>
</dbReference>
<dbReference type="Gene3D" id="3.40.50.40">
    <property type="match status" value="1"/>
</dbReference>
<dbReference type="PIRSF" id="PIRSF001220">
    <property type="entry name" value="L-ASNase_gatD"/>
    <property type="match status" value="1"/>
</dbReference>
<dbReference type="SUPFAM" id="SSF53774">
    <property type="entry name" value="Glutaminase/Asparaginase"/>
    <property type="match status" value="1"/>
</dbReference>
<dbReference type="InterPro" id="IPR040919">
    <property type="entry name" value="Asparaginase_C"/>
</dbReference>
<feature type="domain" description="L-asparaginase N-terminal" evidence="6">
    <location>
        <begin position="69"/>
        <end position="263"/>
    </location>
</feature>
<dbReference type="GO" id="GO:0009066">
    <property type="term" value="P:aspartate family amino acid metabolic process"/>
    <property type="evidence" value="ECO:0007669"/>
    <property type="project" value="UniProtKB-ARBA"/>
</dbReference>
<dbReference type="CDD" id="cd08963">
    <property type="entry name" value="L-asparaginase_I"/>
    <property type="match status" value="1"/>
</dbReference>
<evidence type="ECO:0000313" key="9">
    <source>
        <dbReference type="Proteomes" id="UP000012073"/>
    </source>
</evidence>
<dbReference type="OMA" id="GIEYLEM"/>
<evidence type="ECO:0000256" key="3">
    <source>
        <dbReference type="PIRSR" id="PIRSR001220-2"/>
    </source>
</evidence>
<sequence length="404" mass="43758">MSANEKSNGTPPPLPSPRALSTAAEARVPPRAKNAAAPASKRKARAAPQKLSHSDEPRTAHAGTSLPHILLIHCGGTFGMDTVSSFDASGTLRRGGNYKTGLRPGPLLANILDNFPELRSLATFQVNVPLNLDSSRLGPPHWIKLAKLLDRNRDNFDGFVIIHGTDTMSYTASALSLMLAGFRKPVVFTGSQIPMAMPRSDARQNLVDAVTVACADQLQEFALCFGGTLLRANRALKTKSSAYRAFSSPTYPPLATLGVDIEWDFSALWKDPGVYRPRIKLERNVVRIPVVPGLRPQIGYGDLVARGVRGAVIEAFGVGNLPDQKSAGWMDWFKDQREKGLELYLASQCLTGPLNPALYRSGSTAMKFGATTTRRMTAETAVVKMMLCLAYTDLHLSYPLAGEL</sequence>
<dbReference type="InterPro" id="IPR036152">
    <property type="entry name" value="Asp/glu_Ase-like_sf"/>
</dbReference>
<dbReference type="SMART" id="SM00870">
    <property type="entry name" value="Asparaginase"/>
    <property type="match status" value="1"/>
</dbReference>
<dbReference type="PANTHER" id="PTHR11707">
    <property type="entry name" value="L-ASPARAGINASE"/>
    <property type="match status" value="1"/>
</dbReference>
<dbReference type="GO" id="GO:0004067">
    <property type="term" value="F:asparaginase activity"/>
    <property type="evidence" value="ECO:0007669"/>
    <property type="project" value="UniProtKB-UniRule"/>
</dbReference>